<reference evidence="1 2" key="1">
    <citation type="journal article" date="2018" name="Evol. Lett.">
        <title>Horizontal gene cluster transfer increased hallucinogenic mushroom diversity.</title>
        <authorList>
            <person name="Reynolds H.T."/>
            <person name="Vijayakumar V."/>
            <person name="Gluck-Thaler E."/>
            <person name="Korotkin H.B."/>
            <person name="Matheny P.B."/>
            <person name="Slot J.C."/>
        </authorList>
    </citation>
    <scope>NUCLEOTIDE SEQUENCE [LARGE SCALE GENOMIC DNA]</scope>
    <source>
        <strain evidence="1 2">2629</strain>
    </source>
</reference>
<dbReference type="Proteomes" id="UP000284842">
    <property type="component" value="Unassembled WGS sequence"/>
</dbReference>
<evidence type="ECO:0000313" key="2">
    <source>
        <dbReference type="Proteomes" id="UP000284842"/>
    </source>
</evidence>
<keyword evidence="2" id="KW-1185">Reference proteome</keyword>
<dbReference type="STRING" id="181874.A0A409VX91"/>
<dbReference type="EMBL" id="NHTK01005937">
    <property type="protein sequence ID" value="PPQ70869.1"/>
    <property type="molecule type" value="Genomic_DNA"/>
</dbReference>
<proteinExistence type="predicted"/>
<evidence type="ECO:0008006" key="3">
    <source>
        <dbReference type="Google" id="ProtNLM"/>
    </source>
</evidence>
<dbReference type="AlphaFoldDB" id="A0A409VX91"/>
<dbReference type="Gene3D" id="3.80.10.10">
    <property type="entry name" value="Ribonuclease Inhibitor"/>
    <property type="match status" value="1"/>
</dbReference>
<dbReference type="OrthoDB" id="3066331at2759"/>
<evidence type="ECO:0000313" key="1">
    <source>
        <dbReference type="EMBL" id="PPQ70869.1"/>
    </source>
</evidence>
<sequence>MDGTELPVSLQFSQSGYTLQLATTNGSKHKEIQTHIDPLAPSESLEFNKLLELYKCSAWRPAFSDHENLTSSRAALNEILHQQQAQADGLAAQLMELAGSLLNTMTQIKHTQTQLTLCDSFASRIWTLPREIMAEILGICCQTTTDLGITRTPLVLRRVCRYWNNILSNQASSWSRLRLESRGTVLTVPDIERLTQALDVYRATWKETTPLSFGFFFDAPQKRTDQHLLNLLSPVFTACKHLYLGSKHIGWFYSLCRYNLPFHDLPHLQSLYLNFEVMDPQGNRMYYNAPNLTDLEVVLWRQEYCQLENVIPFSQLTRFSTTFHIDGFHWPQPISAWLNLCRPGRNLEVLEVNFKKDPLDIKLDLYTDVEQGTMPVMLPNLRRLIFKTEFSGTFMAFGQHFILPNLTHLTIDAFHPFHLVKHSTSIQDALNGSLSFFSGLVELELVRLCLSEEHVRSILETTTHLKKFTFMNYHLKSRWYGLGSAVLDGDFIFDLLAIQEGIDVAPLVPCLTELHFFQYLIGPYSQFAARYAALAKSRNTYLKTQDPSNAFRLHVTGEVFPYPNQTALQHLNRVDDAIREMAAGGLVTLQSEARRPFKKDIPPTKDWYSTIDPSYPAPL</sequence>
<comment type="caution">
    <text evidence="1">The sequence shown here is derived from an EMBL/GenBank/DDBJ whole genome shotgun (WGS) entry which is preliminary data.</text>
</comment>
<gene>
    <name evidence="1" type="ORF">CVT24_000553</name>
</gene>
<name>A0A409VX91_9AGAR</name>
<accession>A0A409VX91</accession>
<dbReference type="InterPro" id="IPR032675">
    <property type="entry name" value="LRR_dom_sf"/>
</dbReference>
<dbReference type="InParanoid" id="A0A409VX91"/>
<organism evidence="1 2">
    <name type="scientific">Panaeolus cyanescens</name>
    <dbReference type="NCBI Taxonomy" id="181874"/>
    <lineage>
        <taxon>Eukaryota</taxon>
        <taxon>Fungi</taxon>
        <taxon>Dikarya</taxon>
        <taxon>Basidiomycota</taxon>
        <taxon>Agaricomycotina</taxon>
        <taxon>Agaricomycetes</taxon>
        <taxon>Agaricomycetidae</taxon>
        <taxon>Agaricales</taxon>
        <taxon>Agaricineae</taxon>
        <taxon>Galeropsidaceae</taxon>
        <taxon>Panaeolus</taxon>
    </lineage>
</organism>
<protein>
    <recommendedName>
        <fullName evidence="3">F-box domain-containing protein</fullName>
    </recommendedName>
</protein>